<dbReference type="KEGG" id="tpla:ElP_47820"/>
<keyword evidence="2" id="KW-0597">Phosphoprotein</keyword>
<dbReference type="Pfam" id="PF00072">
    <property type="entry name" value="Response_reg"/>
    <property type="match status" value="1"/>
</dbReference>
<dbReference type="OrthoDB" id="20101at2"/>
<organism evidence="4 5">
    <name type="scientific">Tautonia plasticadhaerens</name>
    <dbReference type="NCBI Taxonomy" id="2527974"/>
    <lineage>
        <taxon>Bacteria</taxon>
        <taxon>Pseudomonadati</taxon>
        <taxon>Planctomycetota</taxon>
        <taxon>Planctomycetia</taxon>
        <taxon>Isosphaerales</taxon>
        <taxon>Isosphaeraceae</taxon>
        <taxon>Tautonia</taxon>
    </lineage>
</organism>
<dbReference type="Gene3D" id="3.60.40.10">
    <property type="entry name" value="PPM-type phosphatase domain"/>
    <property type="match status" value="1"/>
</dbReference>
<evidence type="ECO:0000256" key="2">
    <source>
        <dbReference type="PROSITE-ProRule" id="PRU00169"/>
    </source>
</evidence>
<dbReference type="Proteomes" id="UP000317835">
    <property type="component" value="Chromosome"/>
</dbReference>
<evidence type="ECO:0000313" key="5">
    <source>
        <dbReference type="Proteomes" id="UP000317835"/>
    </source>
</evidence>
<dbReference type="EMBL" id="CP036426">
    <property type="protein sequence ID" value="QDV36853.1"/>
    <property type="molecule type" value="Genomic_DNA"/>
</dbReference>
<dbReference type="AlphaFoldDB" id="A0A518H7N5"/>
<dbReference type="PANTHER" id="PTHR43156">
    <property type="entry name" value="STAGE II SPORULATION PROTEIN E-RELATED"/>
    <property type="match status" value="1"/>
</dbReference>
<dbReference type="InterPro" id="IPR052016">
    <property type="entry name" value="Bact_Sigma-Reg"/>
</dbReference>
<sequence length="393" mass="43289">MATGLSEHAVTVLLIDDQPLIGQAVKRMLAEEPDVTFHYCKEPDRALETAIAVRPTIILQDLVLPDIDGLDLVKLYRESEATRDVPVIVLSTREEPKTKADAFALGANDYIVKLPDKLELIARIRHHSKGYINQLQRDEAYRALVASQEALAHDVAEAAHYVQSLLPATMETGSVRADWRFIPSAALGGDTFGYHQVDDDHLAFYLIDVVGHGVGAALLSVSVLNAIRSQSLPQADFKEPGQVITALNDRFEMSRQGDKYFTAWYGVYSPSNRVIRYSGGGHPPALLIPDGGGEMIMLEATGPMVGAFDGLDFETREQRVEGPGLVYLYSDGVFEIEQVDGERWPFQEFLSYITGLARSGSSMDMLIEHIRTLSGKAGFDDDFSIVQLHLDPG</sequence>
<dbReference type="RefSeq" id="WP_145273801.1">
    <property type="nucleotide sequence ID" value="NZ_CP036426.1"/>
</dbReference>
<feature type="modified residue" description="4-aspartylphosphate" evidence="2">
    <location>
        <position position="61"/>
    </location>
</feature>
<dbReference type="InterPro" id="IPR001789">
    <property type="entry name" value="Sig_transdc_resp-reg_receiver"/>
</dbReference>
<dbReference type="SMART" id="SM00331">
    <property type="entry name" value="PP2C_SIG"/>
    <property type="match status" value="1"/>
</dbReference>
<dbReference type="InterPro" id="IPR011006">
    <property type="entry name" value="CheY-like_superfamily"/>
</dbReference>
<dbReference type="PANTHER" id="PTHR43156:SF2">
    <property type="entry name" value="STAGE II SPORULATION PROTEIN E"/>
    <property type="match status" value="1"/>
</dbReference>
<evidence type="ECO:0000256" key="1">
    <source>
        <dbReference type="ARBA" id="ARBA00022801"/>
    </source>
</evidence>
<dbReference type="SUPFAM" id="SSF52172">
    <property type="entry name" value="CheY-like"/>
    <property type="match status" value="1"/>
</dbReference>
<dbReference type="GO" id="GO:0000160">
    <property type="term" value="P:phosphorelay signal transduction system"/>
    <property type="evidence" value="ECO:0007669"/>
    <property type="project" value="InterPro"/>
</dbReference>
<reference evidence="4 5" key="1">
    <citation type="submission" date="2019-02" db="EMBL/GenBank/DDBJ databases">
        <title>Deep-cultivation of Planctomycetes and their phenomic and genomic characterization uncovers novel biology.</title>
        <authorList>
            <person name="Wiegand S."/>
            <person name="Jogler M."/>
            <person name="Boedeker C."/>
            <person name="Pinto D."/>
            <person name="Vollmers J."/>
            <person name="Rivas-Marin E."/>
            <person name="Kohn T."/>
            <person name="Peeters S.H."/>
            <person name="Heuer A."/>
            <person name="Rast P."/>
            <person name="Oberbeckmann S."/>
            <person name="Bunk B."/>
            <person name="Jeske O."/>
            <person name="Meyerdierks A."/>
            <person name="Storesund J.E."/>
            <person name="Kallscheuer N."/>
            <person name="Luecker S."/>
            <person name="Lage O.M."/>
            <person name="Pohl T."/>
            <person name="Merkel B.J."/>
            <person name="Hornburger P."/>
            <person name="Mueller R.-W."/>
            <person name="Bruemmer F."/>
            <person name="Labrenz M."/>
            <person name="Spormann A.M."/>
            <person name="Op den Camp H."/>
            <person name="Overmann J."/>
            <person name="Amann R."/>
            <person name="Jetten M.S.M."/>
            <person name="Mascher T."/>
            <person name="Medema M.H."/>
            <person name="Devos D.P."/>
            <person name="Kaster A.-K."/>
            <person name="Ovreas L."/>
            <person name="Rohde M."/>
            <person name="Galperin M.Y."/>
            <person name="Jogler C."/>
        </authorList>
    </citation>
    <scope>NUCLEOTIDE SEQUENCE [LARGE SCALE GENOMIC DNA]</scope>
    <source>
        <strain evidence="4 5">ElP</strain>
    </source>
</reference>
<keyword evidence="1 4" id="KW-0378">Hydrolase</keyword>
<dbReference type="Pfam" id="PF07228">
    <property type="entry name" value="SpoIIE"/>
    <property type="match status" value="1"/>
</dbReference>
<dbReference type="GO" id="GO:0016791">
    <property type="term" value="F:phosphatase activity"/>
    <property type="evidence" value="ECO:0007669"/>
    <property type="project" value="TreeGrafter"/>
</dbReference>
<dbReference type="PROSITE" id="PS50110">
    <property type="entry name" value="RESPONSE_REGULATORY"/>
    <property type="match status" value="1"/>
</dbReference>
<evidence type="ECO:0000259" key="3">
    <source>
        <dbReference type="PROSITE" id="PS50110"/>
    </source>
</evidence>
<dbReference type="SMART" id="SM00448">
    <property type="entry name" value="REC"/>
    <property type="match status" value="1"/>
</dbReference>
<evidence type="ECO:0000313" key="4">
    <source>
        <dbReference type="EMBL" id="QDV36853.1"/>
    </source>
</evidence>
<gene>
    <name evidence="4" type="primary">rsbP_2</name>
    <name evidence="4" type="ORF">ElP_47820</name>
</gene>
<dbReference type="EC" id="3.1.3.3" evidence="4"/>
<accession>A0A518H7N5</accession>
<dbReference type="InterPro" id="IPR036457">
    <property type="entry name" value="PPM-type-like_dom_sf"/>
</dbReference>
<protein>
    <submittedName>
        <fullName evidence="4">Phosphoserine phosphatase RsbP</fullName>
        <ecNumber evidence="4">3.1.3.3</ecNumber>
    </submittedName>
</protein>
<dbReference type="Gene3D" id="3.40.50.2300">
    <property type="match status" value="1"/>
</dbReference>
<keyword evidence="5" id="KW-1185">Reference proteome</keyword>
<proteinExistence type="predicted"/>
<name>A0A518H7N5_9BACT</name>
<dbReference type="InterPro" id="IPR001932">
    <property type="entry name" value="PPM-type_phosphatase-like_dom"/>
</dbReference>
<feature type="domain" description="Response regulatory" evidence="3">
    <location>
        <begin position="11"/>
        <end position="128"/>
    </location>
</feature>